<dbReference type="GO" id="GO:0032259">
    <property type="term" value="P:methylation"/>
    <property type="evidence" value="ECO:0007669"/>
    <property type="project" value="UniProtKB-KW"/>
</dbReference>
<dbReference type="EC" id="2.1.1.-" evidence="1"/>
<dbReference type="InterPro" id="IPR019410">
    <property type="entry name" value="Methyltransf_16"/>
</dbReference>
<name>A0A9P5N3S8_9AGAM</name>
<comment type="subcellular location">
    <subcellularLocation>
        <location evidence="1">Cytoplasm</location>
    </subcellularLocation>
</comment>
<evidence type="ECO:0000313" key="3">
    <source>
        <dbReference type="Proteomes" id="UP000759537"/>
    </source>
</evidence>
<dbReference type="AlphaFoldDB" id="A0A9P5N3S8"/>
<reference evidence="2" key="1">
    <citation type="submission" date="2019-10" db="EMBL/GenBank/DDBJ databases">
        <authorList>
            <consortium name="DOE Joint Genome Institute"/>
            <person name="Kuo A."/>
            <person name="Miyauchi S."/>
            <person name="Kiss E."/>
            <person name="Drula E."/>
            <person name="Kohler A."/>
            <person name="Sanchez-Garcia M."/>
            <person name="Andreopoulos B."/>
            <person name="Barry K.W."/>
            <person name="Bonito G."/>
            <person name="Buee M."/>
            <person name="Carver A."/>
            <person name="Chen C."/>
            <person name="Cichocki N."/>
            <person name="Clum A."/>
            <person name="Culley D."/>
            <person name="Crous P.W."/>
            <person name="Fauchery L."/>
            <person name="Girlanda M."/>
            <person name="Hayes R."/>
            <person name="Keri Z."/>
            <person name="LaButti K."/>
            <person name="Lipzen A."/>
            <person name="Lombard V."/>
            <person name="Magnuson J."/>
            <person name="Maillard F."/>
            <person name="Morin E."/>
            <person name="Murat C."/>
            <person name="Nolan M."/>
            <person name="Ohm R."/>
            <person name="Pangilinan J."/>
            <person name="Pereira M."/>
            <person name="Perotto S."/>
            <person name="Peter M."/>
            <person name="Riley R."/>
            <person name="Sitrit Y."/>
            <person name="Stielow B."/>
            <person name="Szollosi G."/>
            <person name="Zifcakova L."/>
            <person name="Stursova M."/>
            <person name="Spatafora J.W."/>
            <person name="Tedersoo L."/>
            <person name="Vaario L.-M."/>
            <person name="Yamada A."/>
            <person name="Yan M."/>
            <person name="Wang P."/>
            <person name="Xu J."/>
            <person name="Bruns T."/>
            <person name="Baldrian P."/>
            <person name="Vilgalys R."/>
            <person name="Henrissat B."/>
            <person name="Grigoriev I.V."/>
            <person name="Hibbett D."/>
            <person name="Nagy L.G."/>
            <person name="Martin F.M."/>
        </authorList>
    </citation>
    <scope>NUCLEOTIDE SEQUENCE</scope>
    <source>
        <strain evidence="2">Prilba</strain>
    </source>
</reference>
<dbReference type="InterPro" id="IPR033684">
    <property type="entry name" value="EFM6"/>
</dbReference>
<dbReference type="Proteomes" id="UP000759537">
    <property type="component" value="Unassembled WGS sequence"/>
</dbReference>
<dbReference type="Gene3D" id="3.40.50.150">
    <property type="entry name" value="Vaccinia Virus protein VP39"/>
    <property type="match status" value="1"/>
</dbReference>
<keyword evidence="1 2" id="KW-0489">Methyltransferase</keyword>
<keyword evidence="1" id="KW-0808">Transferase</keyword>
<dbReference type="InterPro" id="IPR029063">
    <property type="entry name" value="SAM-dependent_MTases_sf"/>
</dbReference>
<keyword evidence="1" id="KW-0949">S-adenosyl-L-methionine</keyword>
<feature type="binding site" evidence="1">
    <location>
        <position position="72"/>
    </location>
    <ligand>
        <name>S-adenosyl-L-methionine</name>
        <dbReference type="ChEBI" id="CHEBI:59789"/>
    </ligand>
</feature>
<dbReference type="SUPFAM" id="SSF53335">
    <property type="entry name" value="S-adenosyl-L-methionine-dependent methyltransferases"/>
    <property type="match status" value="1"/>
</dbReference>
<comment type="caution">
    <text evidence="2">The sequence shown here is derived from an EMBL/GenBank/DDBJ whole genome shotgun (WGS) entry which is preliminary data.</text>
</comment>
<feature type="binding site" evidence="1">
    <location>
        <begin position="98"/>
        <end position="100"/>
    </location>
    <ligand>
        <name>S-adenosyl-L-methionine</name>
        <dbReference type="ChEBI" id="CHEBI:59789"/>
    </ligand>
</feature>
<dbReference type="OrthoDB" id="407325at2759"/>
<comment type="similarity">
    <text evidence="1">Belongs to the class I-like SAM-binding methyltransferase superfamily. METTL21 family. EFM6 subfamily.</text>
</comment>
<reference evidence="2" key="2">
    <citation type="journal article" date="2020" name="Nat. Commun.">
        <title>Large-scale genome sequencing of mycorrhizal fungi provides insights into the early evolution of symbiotic traits.</title>
        <authorList>
            <person name="Miyauchi S."/>
            <person name="Kiss E."/>
            <person name="Kuo A."/>
            <person name="Drula E."/>
            <person name="Kohler A."/>
            <person name="Sanchez-Garcia M."/>
            <person name="Morin E."/>
            <person name="Andreopoulos B."/>
            <person name="Barry K.W."/>
            <person name="Bonito G."/>
            <person name="Buee M."/>
            <person name="Carver A."/>
            <person name="Chen C."/>
            <person name="Cichocki N."/>
            <person name="Clum A."/>
            <person name="Culley D."/>
            <person name="Crous P.W."/>
            <person name="Fauchery L."/>
            <person name="Girlanda M."/>
            <person name="Hayes R.D."/>
            <person name="Keri Z."/>
            <person name="LaButti K."/>
            <person name="Lipzen A."/>
            <person name="Lombard V."/>
            <person name="Magnuson J."/>
            <person name="Maillard F."/>
            <person name="Murat C."/>
            <person name="Nolan M."/>
            <person name="Ohm R.A."/>
            <person name="Pangilinan J."/>
            <person name="Pereira M.F."/>
            <person name="Perotto S."/>
            <person name="Peter M."/>
            <person name="Pfister S."/>
            <person name="Riley R."/>
            <person name="Sitrit Y."/>
            <person name="Stielow J.B."/>
            <person name="Szollosi G."/>
            <person name="Zifcakova L."/>
            <person name="Stursova M."/>
            <person name="Spatafora J.W."/>
            <person name="Tedersoo L."/>
            <person name="Vaario L.M."/>
            <person name="Yamada A."/>
            <person name="Yan M."/>
            <person name="Wang P."/>
            <person name="Xu J."/>
            <person name="Bruns T."/>
            <person name="Baldrian P."/>
            <person name="Vilgalys R."/>
            <person name="Dunand C."/>
            <person name="Henrissat B."/>
            <person name="Grigoriev I.V."/>
            <person name="Hibbett D."/>
            <person name="Nagy L.G."/>
            <person name="Martin F.M."/>
        </authorList>
    </citation>
    <scope>NUCLEOTIDE SEQUENCE</scope>
    <source>
        <strain evidence="2">Prilba</strain>
    </source>
</reference>
<sequence length="248" mass="27015">MNTLEDDGVEFPLGHFFPVASDNHDDSDLLLPAPAPPIHAEIIRIDFETQTHQTIALSLSVDAGPGCGGIAWPAGEVLASYISRRGSTLEGLNVLELGSGTGLVGLVAGYLGARVCITDQAPLIPIMERNISLNGLQSHVTATELDWAKPLPELLQLPDIVLAADCIYLEATFPLLVSTLVALVPQPPGRAPEVLLSYKKRRKADKRFFALLKTHFTWSSLVDDDVDDRAQERHDRGGITLLRLFRRP</sequence>
<dbReference type="HAMAP" id="MF_03198">
    <property type="entry name" value="Methyltr_EFM6"/>
    <property type="match status" value="1"/>
</dbReference>
<dbReference type="PANTHER" id="PTHR14614:SF132">
    <property type="entry name" value="PROTEIN-LYSINE METHYLTRANSFERASE C42C1.13"/>
    <property type="match status" value="1"/>
</dbReference>
<evidence type="ECO:0000313" key="2">
    <source>
        <dbReference type="EMBL" id="KAF8485346.1"/>
    </source>
</evidence>
<dbReference type="EMBL" id="WHVB01000003">
    <property type="protein sequence ID" value="KAF8485346.1"/>
    <property type="molecule type" value="Genomic_DNA"/>
</dbReference>
<organism evidence="2 3">
    <name type="scientific">Russula ochroleuca</name>
    <dbReference type="NCBI Taxonomy" id="152965"/>
    <lineage>
        <taxon>Eukaryota</taxon>
        <taxon>Fungi</taxon>
        <taxon>Dikarya</taxon>
        <taxon>Basidiomycota</taxon>
        <taxon>Agaricomycotina</taxon>
        <taxon>Agaricomycetes</taxon>
        <taxon>Russulales</taxon>
        <taxon>Russulaceae</taxon>
        <taxon>Russula</taxon>
    </lineage>
</organism>
<evidence type="ECO:0000256" key="1">
    <source>
        <dbReference type="HAMAP-Rule" id="MF_03198"/>
    </source>
</evidence>
<dbReference type="Pfam" id="PF10294">
    <property type="entry name" value="Methyltransf_16"/>
    <property type="match status" value="1"/>
</dbReference>
<dbReference type="GO" id="GO:0005737">
    <property type="term" value="C:cytoplasm"/>
    <property type="evidence" value="ECO:0007669"/>
    <property type="project" value="UniProtKB-SubCell"/>
</dbReference>
<keyword evidence="3" id="KW-1185">Reference proteome</keyword>
<feature type="binding site" evidence="1">
    <location>
        <position position="119"/>
    </location>
    <ligand>
        <name>S-adenosyl-L-methionine</name>
        <dbReference type="ChEBI" id="CHEBI:59789"/>
    </ligand>
</feature>
<keyword evidence="1" id="KW-0963">Cytoplasm</keyword>
<comment type="function">
    <text evidence="1">S-adenosyl-L-methionine-dependent protein-lysine N-methyltransferase that methylates elongation factor 1-alpha.</text>
</comment>
<proteinExistence type="inferred from homology"/>
<feature type="binding site" evidence="1">
    <location>
        <position position="147"/>
    </location>
    <ligand>
        <name>S-adenosyl-L-methionine</name>
        <dbReference type="ChEBI" id="CHEBI:59789"/>
    </ligand>
</feature>
<accession>A0A9P5N3S8</accession>
<protein>
    <recommendedName>
        <fullName evidence="1">Protein-lysine N-methyltransferase EFM6</fullName>
        <ecNumber evidence="1">2.1.1.-</ecNumber>
    </recommendedName>
    <alternativeName>
        <fullName evidence="1">Elongation factor methyltransferase 6</fullName>
    </alternativeName>
</protein>
<feature type="binding site" evidence="1">
    <location>
        <position position="164"/>
    </location>
    <ligand>
        <name>S-adenosyl-L-methionine</name>
        <dbReference type="ChEBI" id="CHEBI:59789"/>
    </ligand>
</feature>
<dbReference type="GO" id="GO:0016279">
    <property type="term" value="F:protein-lysine N-methyltransferase activity"/>
    <property type="evidence" value="ECO:0007669"/>
    <property type="project" value="UniProtKB-UniRule"/>
</dbReference>
<gene>
    <name evidence="1" type="primary">EFM6</name>
    <name evidence="2" type="ORF">DFH94DRAFT_792168</name>
</gene>
<dbReference type="PANTHER" id="PTHR14614">
    <property type="entry name" value="HEPATOCELLULAR CARCINOMA-ASSOCIATED ANTIGEN"/>
    <property type="match status" value="1"/>
</dbReference>